<dbReference type="Proteomes" id="UP001157418">
    <property type="component" value="Unassembled WGS sequence"/>
</dbReference>
<keyword evidence="2" id="KW-1185">Reference proteome</keyword>
<proteinExistence type="predicted"/>
<accession>A0AAU9PPR0</accession>
<gene>
    <name evidence="1" type="ORF">LVIROSA_LOCUS37189</name>
</gene>
<dbReference type="AlphaFoldDB" id="A0AAU9PPR0"/>
<comment type="caution">
    <text evidence="1">The sequence shown here is derived from an EMBL/GenBank/DDBJ whole genome shotgun (WGS) entry which is preliminary data.</text>
</comment>
<organism evidence="1 2">
    <name type="scientific">Lactuca virosa</name>
    <dbReference type="NCBI Taxonomy" id="75947"/>
    <lineage>
        <taxon>Eukaryota</taxon>
        <taxon>Viridiplantae</taxon>
        <taxon>Streptophyta</taxon>
        <taxon>Embryophyta</taxon>
        <taxon>Tracheophyta</taxon>
        <taxon>Spermatophyta</taxon>
        <taxon>Magnoliopsida</taxon>
        <taxon>eudicotyledons</taxon>
        <taxon>Gunneridae</taxon>
        <taxon>Pentapetalae</taxon>
        <taxon>asterids</taxon>
        <taxon>campanulids</taxon>
        <taxon>Asterales</taxon>
        <taxon>Asteraceae</taxon>
        <taxon>Cichorioideae</taxon>
        <taxon>Cichorieae</taxon>
        <taxon>Lactucinae</taxon>
        <taxon>Lactuca</taxon>
    </lineage>
</organism>
<reference evidence="1 2" key="1">
    <citation type="submission" date="2022-01" db="EMBL/GenBank/DDBJ databases">
        <authorList>
            <person name="Xiong W."/>
            <person name="Schranz E."/>
        </authorList>
    </citation>
    <scope>NUCLEOTIDE SEQUENCE [LARGE SCALE GENOMIC DNA]</scope>
</reference>
<evidence type="ECO:0000313" key="2">
    <source>
        <dbReference type="Proteomes" id="UP001157418"/>
    </source>
</evidence>
<name>A0AAU9PPR0_9ASTR</name>
<evidence type="ECO:0000313" key="1">
    <source>
        <dbReference type="EMBL" id="CAH1451858.1"/>
    </source>
</evidence>
<protein>
    <submittedName>
        <fullName evidence="1">Uncharacterized protein</fullName>
    </submittedName>
</protein>
<sequence>MAPNVVLYTYARKPNSIKVVRTLDTPIVIMPNNVAIFPKIQKSFQNKGFEDFANYLTTCPLCYYLSDVVDPFFPQHVFEFYYTSTFSSPGVIVGTIGDGEYPISMSVTDDRITLRLPSQYEYFPFPSMDELHVVLEIFDYYFDA</sequence>
<dbReference type="EMBL" id="CAKMRJ010005745">
    <property type="protein sequence ID" value="CAH1451858.1"/>
    <property type="molecule type" value="Genomic_DNA"/>
</dbReference>